<name>A0ABT3ZE07_9HYPH</name>
<dbReference type="Proteomes" id="UP001073227">
    <property type="component" value="Unassembled WGS sequence"/>
</dbReference>
<accession>A0ABT3ZE07</accession>
<dbReference type="Pfam" id="PF13450">
    <property type="entry name" value="NAD_binding_8"/>
    <property type="match status" value="1"/>
</dbReference>
<evidence type="ECO:0000313" key="2">
    <source>
        <dbReference type="Proteomes" id="UP001073227"/>
    </source>
</evidence>
<evidence type="ECO:0000313" key="1">
    <source>
        <dbReference type="EMBL" id="MCY0150026.1"/>
    </source>
</evidence>
<dbReference type="InterPro" id="IPR036188">
    <property type="entry name" value="FAD/NAD-bd_sf"/>
</dbReference>
<dbReference type="SUPFAM" id="SSF51905">
    <property type="entry name" value="FAD/NAD(P)-binding domain"/>
    <property type="match status" value="1"/>
</dbReference>
<sequence length="438" mass="49030">MGIVGASIGGLVSAAALADRQMNVTLFERGRSVTGLYNKIDTPFGRQELGMHVIYVSHDQYAYLCEIFGAEVFELLEGVNVDLGASNNFGMNNFSSVYPDVRHHPDLERILIEMCAENGSEDRAVSARDEAIRRFGRTAALDVTIPTLEKLWHSKAENLTKQALHCFYDLRRMVVCDKRQADSLKQDPWLDQVVANPLQTEPFGKVYGDRVGLVFKAEYTDLNERVIAWAEKKHIKIEFEKQISIDGGRLLSDGVALSEICDACIIAAPIHTLAQHLVDELDQIELSIAYFQLDNRIGADFPAYYLLCHDPVLKSSRIVNYEAYNSDRRDDNQSVLSVEFLHPVGQPPETAEITDEISRIFPNCAVVASHRLEKSMKLCSPTLANKNVLDKFEQEVSSSFGGKPIYFSGMRTDTGQFFSHNTVGSAYAAALDCYERLR</sequence>
<dbReference type="RefSeq" id="WP_267655464.1">
    <property type="nucleotide sequence ID" value="NZ_JAOVZR010000001.1"/>
</dbReference>
<reference evidence="1" key="1">
    <citation type="submission" date="2022-10" db="EMBL/GenBank/DDBJ databases">
        <title>Hoeflea sp. G2-23, isolated from marine algae.</title>
        <authorList>
            <person name="Kristyanto S."/>
            <person name="Kim J.M."/>
            <person name="Jeon C.O."/>
        </authorList>
    </citation>
    <scope>NUCLEOTIDE SEQUENCE</scope>
    <source>
        <strain evidence="1">G2-23</strain>
    </source>
</reference>
<comment type="caution">
    <text evidence="1">The sequence shown here is derived from an EMBL/GenBank/DDBJ whole genome shotgun (WGS) entry which is preliminary data.</text>
</comment>
<gene>
    <name evidence="1" type="ORF">OEG84_20560</name>
</gene>
<proteinExistence type="predicted"/>
<dbReference type="EMBL" id="JAOVZR010000001">
    <property type="protein sequence ID" value="MCY0150026.1"/>
    <property type="molecule type" value="Genomic_DNA"/>
</dbReference>
<organism evidence="1 2">
    <name type="scientific">Hoeflea algicola</name>
    <dbReference type="NCBI Taxonomy" id="2983763"/>
    <lineage>
        <taxon>Bacteria</taxon>
        <taxon>Pseudomonadati</taxon>
        <taxon>Pseudomonadota</taxon>
        <taxon>Alphaproteobacteria</taxon>
        <taxon>Hyphomicrobiales</taxon>
        <taxon>Rhizobiaceae</taxon>
        <taxon>Hoeflea</taxon>
    </lineage>
</organism>
<keyword evidence="2" id="KW-1185">Reference proteome</keyword>
<dbReference type="Gene3D" id="3.50.50.60">
    <property type="entry name" value="FAD/NAD(P)-binding domain"/>
    <property type="match status" value="1"/>
</dbReference>
<protein>
    <submittedName>
        <fullName evidence="1">NAD(P)-binding protein</fullName>
    </submittedName>
</protein>